<comment type="caution">
    <text evidence="2">The sequence shown here is derived from an EMBL/GenBank/DDBJ whole genome shotgun (WGS) entry which is preliminary data.</text>
</comment>
<dbReference type="Pfam" id="PF01370">
    <property type="entry name" value="Epimerase"/>
    <property type="match status" value="1"/>
</dbReference>
<gene>
    <name evidence="2" type="ORF">ACFSC3_05365</name>
</gene>
<dbReference type="InterPro" id="IPR001509">
    <property type="entry name" value="Epimerase_deHydtase"/>
</dbReference>
<reference evidence="3" key="1">
    <citation type="journal article" date="2019" name="Int. J. Syst. Evol. Microbiol.">
        <title>The Global Catalogue of Microorganisms (GCM) 10K type strain sequencing project: providing services to taxonomists for standard genome sequencing and annotation.</title>
        <authorList>
            <consortium name="The Broad Institute Genomics Platform"/>
            <consortium name="The Broad Institute Genome Sequencing Center for Infectious Disease"/>
            <person name="Wu L."/>
            <person name="Ma J."/>
        </authorList>
    </citation>
    <scope>NUCLEOTIDE SEQUENCE [LARGE SCALE GENOMIC DNA]</scope>
    <source>
        <strain evidence="3">Q85</strain>
    </source>
</reference>
<dbReference type="PANTHER" id="PTHR48079:SF6">
    <property type="entry name" value="NAD(P)-BINDING DOMAIN-CONTAINING PROTEIN-RELATED"/>
    <property type="match status" value="1"/>
</dbReference>
<organism evidence="2 3">
    <name type="scientific">Sphingomonas floccifaciens</name>
    <dbReference type="NCBI Taxonomy" id="1844115"/>
    <lineage>
        <taxon>Bacteria</taxon>
        <taxon>Pseudomonadati</taxon>
        <taxon>Pseudomonadota</taxon>
        <taxon>Alphaproteobacteria</taxon>
        <taxon>Sphingomonadales</taxon>
        <taxon>Sphingomonadaceae</taxon>
        <taxon>Sphingomonas</taxon>
    </lineage>
</organism>
<evidence type="ECO:0000313" key="3">
    <source>
        <dbReference type="Proteomes" id="UP001597283"/>
    </source>
</evidence>
<keyword evidence="3" id="KW-1185">Reference proteome</keyword>
<dbReference type="Proteomes" id="UP001597283">
    <property type="component" value="Unassembled WGS sequence"/>
</dbReference>
<dbReference type="InterPro" id="IPR051783">
    <property type="entry name" value="NAD(P)-dependent_oxidoreduct"/>
</dbReference>
<sequence>MRLAITGATGFVGKRLVALALERGYGINALTRRPRSGGDGVNWVFGSLEAPNALASLMRGADAVIHVAGVVNAADRAGFAVGNIDGTRSVLAAAQQEGVRRFVHVSSLAAREPSLSNYGWSKASAEGLVEGSDTDWDMVRPPAVYGPGDMDMLEIFRMAKRGIALLPPGGRMSAIHVDDLARLLLALADAPATRAILEPDDGRPGGWSHEAFAQAVGDAVGKRVRPIALPRRMMAIGAWIDGLVRKGGARLTPDRVSYMCHPDWVSDPRRAAPPALWRPEIPTPEGLAQTAAWYRAERLL</sequence>
<protein>
    <submittedName>
        <fullName evidence="2">NAD-dependent epimerase/dehydratase family protein</fullName>
    </submittedName>
</protein>
<dbReference type="RefSeq" id="WP_380939370.1">
    <property type="nucleotide sequence ID" value="NZ_JBHUFC010000002.1"/>
</dbReference>
<evidence type="ECO:0000259" key="1">
    <source>
        <dbReference type="Pfam" id="PF01370"/>
    </source>
</evidence>
<proteinExistence type="predicted"/>
<dbReference type="EMBL" id="JBHUFC010000002">
    <property type="protein sequence ID" value="MFD1786996.1"/>
    <property type="molecule type" value="Genomic_DNA"/>
</dbReference>
<dbReference type="PANTHER" id="PTHR48079">
    <property type="entry name" value="PROTEIN YEEZ"/>
    <property type="match status" value="1"/>
</dbReference>
<evidence type="ECO:0000313" key="2">
    <source>
        <dbReference type="EMBL" id="MFD1786996.1"/>
    </source>
</evidence>
<dbReference type="SUPFAM" id="SSF51735">
    <property type="entry name" value="NAD(P)-binding Rossmann-fold domains"/>
    <property type="match status" value="1"/>
</dbReference>
<name>A0ABW4NAZ4_9SPHN</name>
<accession>A0ABW4NAZ4</accession>
<dbReference type="Gene3D" id="3.40.50.720">
    <property type="entry name" value="NAD(P)-binding Rossmann-like Domain"/>
    <property type="match status" value="1"/>
</dbReference>
<feature type="domain" description="NAD-dependent epimerase/dehydratase" evidence="1">
    <location>
        <begin position="5"/>
        <end position="192"/>
    </location>
</feature>
<dbReference type="InterPro" id="IPR036291">
    <property type="entry name" value="NAD(P)-bd_dom_sf"/>
</dbReference>